<reference evidence="3" key="1">
    <citation type="submission" date="2011-03" db="EMBL/GenBank/DDBJ databases">
        <title>Draft genome sequence of Brevundimonas diminuta.</title>
        <authorList>
            <person name="Brown P.J.B."/>
            <person name="Buechlein A."/>
            <person name="Hemmerich C."/>
            <person name="Brun Y.V."/>
        </authorList>
    </citation>
    <scope>NUCLEOTIDE SEQUENCE [LARGE SCALE GENOMIC DNA]</scope>
    <source>
        <strain evidence="3">C19</strain>
    </source>
</reference>
<evidence type="ECO:0000313" key="3">
    <source>
        <dbReference type="Proteomes" id="UP000006512"/>
    </source>
</evidence>
<gene>
    <name evidence="2" type="ORF">ABI_32890</name>
</gene>
<dbReference type="AlphaFoldDB" id="F4QPY6"/>
<sequence>MTRNLIIGLAGAGAALAVLTSVSLAGEDGRGVAAGQCVSRPLDQTKVIDDKTLYMDDRSGRAVLLHMSGACLFDQHEPVGLEFYGGSTRICDPLDVDVTGSVTTMPTRCIIASVESLTPEQAQAYRKAR</sequence>
<organism evidence="2 3">
    <name type="scientific">Asticcacaulis biprosthecium C19</name>
    <dbReference type="NCBI Taxonomy" id="715226"/>
    <lineage>
        <taxon>Bacteria</taxon>
        <taxon>Pseudomonadati</taxon>
        <taxon>Pseudomonadota</taxon>
        <taxon>Alphaproteobacteria</taxon>
        <taxon>Caulobacterales</taxon>
        <taxon>Caulobacteraceae</taxon>
        <taxon>Asticcacaulis</taxon>
    </lineage>
</organism>
<protein>
    <recommendedName>
        <fullName evidence="4">Secreted protein</fullName>
    </recommendedName>
</protein>
<dbReference type="RefSeq" id="WP_006274073.1">
    <property type="nucleotide sequence ID" value="NZ_GL883079.1"/>
</dbReference>
<keyword evidence="1" id="KW-0732">Signal</keyword>
<dbReference type="Proteomes" id="UP000006512">
    <property type="component" value="Unassembled WGS sequence"/>
</dbReference>
<evidence type="ECO:0008006" key="4">
    <source>
        <dbReference type="Google" id="ProtNLM"/>
    </source>
</evidence>
<dbReference type="HOGENOM" id="CLU_1944274_0_0_5"/>
<dbReference type="STRING" id="715226.ABI_32890"/>
<evidence type="ECO:0000256" key="1">
    <source>
        <dbReference type="SAM" id="SignalP"/>
    </source>
</evidence>
<dbReference type="EMBL" id="GL883079">
    <property type="protein sequence ID" value="EGF90273.1"/>
    <property type="molecule type" value="Genomic_DNA"/>
</dbReference>
<dbReference type="OrthoDB" id="7173672at2"/>
<evidence type="ECO:0000313" key="2">
    <source>
        <dbReference type="EMBL" id="EGF90273.1"/>
    </source>
</evidence>
<feature type="chain" id="PRO_5003320368" description="Secreted protein" evidence="1">
    <location>
        <begin position="26"/>
        <end position="129"/>
    </location>
</feature>
<keyword evidence="3" id="KW-1185">Reference proteome</keyword>
<proteinExistence type="predicted"/>
<name>F4QPY6_9CAUL</name>
<feature type="signal peptide" evidence="1">
    <location>
        <begin position="1"/>
        <end position="25"/>
    </location>
</feature>
<accession>F4QPY6</accession>